<feature type="compositionally biased region" description="Acidic residues" evidence="4">
    <location>
        <begin position="196"/>
        <end position="205"/>
    </location>
</feature>
<evidence type="ECO:0000313" key="9">
    <source>
        <dbReference type="Proteomes" id="UP000250189"/>
    </source>
</evidence>
<feature type="compositionally biased region" description="Basic and acidic residues" evidence="4">
    <location>
        <begin position="206"/>
        <end position="222"/>
    </location>
</feature>
<feature type="domain" description="Archaeal flagella protein FlaD/E" evidence="5">
    <location>
        <begin position="300"/>
        <end position="393"/>
    </location>
</feature>
<dbReference type="PIRSF" id="PIRSF017066">
    <property type="entry name" value="FlaD_arch_prd"/>
    <property type="match status" value="1"/>
</dbReference>
<keyword evidence="9" id="KW-1185">Reference proteome</keyword>
<dbReference type="InterPro" id="IPR006752">
    <property type="entry name" value="Arch_fla_DE"/>
</dbReference>
<evidence type="ECO:0000256" key="1">
    <source>
        <dbReference type="ARBA" id="ARBA00004618"/>
    </source>
</evidence>
<dbReference type="PANTHER" id="PTHR40698">
    <property type="entry name" value="FLAGELLA-RELATED PROTEIN E-RELATED-RELATED"/>
    <property type="match status" value="1"/>
</dbReference>
<dbReference type="KEGG" id="tch:CHITON_1346"/>
<name>A0A160VSU8_9EURY</name>
<dbReference type="EMBL" id="LN999010">
    <property type="protein sequence ID" value="CUX78125.1"/>
    <property type="molecule type" value="Genomic_DNA"/>
</dbReference>
<dbReference type="Proteomes" id="UP000250189">
    <property type="component" value="Chromosome"/>
</dbReference>
<dbReference type="GO" id="GO:0097588">
    <property type="term" value="P:archaeal or bacterial-type flagellum-dependent cell motility"/>
    <property type="evidence" value="ECO:0007669"/>
    <property type="project" value="InterPro"/>
</dbReference>
<evidence type="ECO:0000256" key="4">
    <source>
        <dbReference type="SAM" id="MobiDB-lite"/>
    </source>
</evidence>
<keyword evidence="7" id="KW-0966">Cell projection</keyword>
<keyword evidence="3" id="KW-0175">Coiled coil</keyword>
<feature type="region of interest" description="Disordered" evidence="4">
    <location>
        <begin position="196"/>
        <end position="239"/>
    </location>
</feature>
<keyword evidence="7" id="KW-0282">Flagellum</keyword>
<reference evidence="8" key="2">
    <citation type="submission" date="2016-01" db="EMBL/GenBank/DDBJ databases">
        <authorList>
            <person name="Vorgias C.E."/>
        </authorList>
    </citation>
    <scope>NUCLEOTIDE SEQUENCE [LARGE SCALE GENOMIC DNA]</scope>
</reference>
<dbReference type="AlphaFoldDB" id="A0A160VSU8"/>
<keyword evidence="7" id="KW-0969">Cilium</keyword>
<sequence>MEVGYVTDAEINAKLSELKGKVPSVVIEELREKLMAKKDSLTPQQLDEIVKRVLDAYGSQAAKYEQISKRVDELGKKLSDLSAQLARLVEALEEKKFAVHEKKAEAVAEKAAEVSEKIEKIEELLEEKPKEEKVPKEITEKIEELHEKLEKLEAKIAGEKIEEAKAKVEELEEKIEKGEEVKPEEIEELAGKVEELEAEAEQPEVEEVKPEEKVEEVVVEEVKPEEEEVKEEEVEIEEIPQEEVVEEVKPEEEVEVEEKPEIEVSAHPEEEKIEEGGVGMAEKMKIPEDIASILFEEEPKKARLEEIPEDVVSIMIALKWLGFLIDRVGMQNLEKVLEFYYEIGWISEKVLNQLLRFARGTRPHHRDPEWKPAEKLTVQDHLISLLFIERLRGLRITRDVLDKLEREVKMLEKTLDEFYGV</sequence>
<dbReference type="EMBL" id="CP015193">
    <property type="protein sequence ID" value="ASJ17478.1"/>
    <property type="molecule type" value="Genomic_DNA"/>
</dbReference>
<dbReference type="Proteomes" id="UP000093069">
    <property type="component" value="Chromosome I"/>
</dbReference>
<accession>A0A160VSU8</accession>
<evidence type="ECO:0000259" key="5">
    <source>
        <dbReference type="Pfam" id="PF04659"/>
    </source>
</evidence>
<gene>
    <name evidence="6" type="ORF">A3L04_10560</name>
    <name evidence="7" type="ORF">CHITON_1346</name>
</gene>
<protein>
    <submittedName>
        <fullName evidence="7">Flagella-related protein FlaD</fullName>
    </submittedName>
    <submittedName>
        <fullName evidence="6">Flagellar protein D</fullName>
    </submittedName>
</protein>
<dbReference type="RefSeq" id="WP_068577938.1">
    <property type="nucleotide sequence ID" value="NZ_CP015193.1"/>
</dbReference>
<dbReference type="InterPro" id="IPR016682">
    <property type="entry name" value="FlaD_prd_arc"/>
</dbReference>
<keyword evidence="2" id="KW-0974">Archaeal flagellum</keyword>
<dbReference type="OrthoDB" id="121879at2157"/>
<dbReference type="Pfam" id="PF04659">
    <property type="entry name" value="Arch_fla_DE"/>
    <property type="match status" value="1"/>
</dbReference>
<reference evidence="6 9" key="3">
    <citation type="submission" date="2016-04" db="EMBL/GenBank/DDBJ databases">
        <title>Complete genome sequence of Thermococcus chitonophagus type strain GC74.</title>
        <authorList>
            <person name="Oger P.M."/>
        </authorList>
    </citation>
    <scope>NUCLEOTIDE SEQUENCE [LARGE SCALE GENOMIC DNA]</scope>
    <source>
        <strain evidence="6 9">GC74</strain>
    </source>
</reference>
<evidence type="ECO:0000256" key="2">
    <source>
        <dbReference type="ARBA" id="ARBA00022440"/>
    </source>
</evidence>
<dbReference type="GO" id="GO:0097589">
    <property type="term" value="C:archaeal-type flagellum"/>
    <property type="evidence" value="ECO:0007669"/>
    <property type="project" value="UniProtKB-SubCell"/>
</dbReference>
<comment type="subcellular location">
    <subcellularLocation>
        <location evidence="1">Archaeal flagellum</location>
    </subcellularLocation>
</comment>
<feature type="coiled-coil region" evidence="3">
    <location>
        <begin position="394"/>
        <end position="421"/>
    </location>
</feature>
<dbReference type="STRING" id="54262.CHITON_1346"/>
<evidence type="ECO:0000313" key="6">
    <source>
        <dbReference type="EMBL" id="ASJ17478.1"/>
    </source>
</evidence>
<organism evidence="7 8">
    <name type="scientific">Thermococcus chitonophagus</name>
    <dbReference type="NCBI Taxonomy" id="54262"/>
    <lineage>
        <taxon>Archaea</taxon>
        <taxon>Methanobacteriati</taxon>
        <taxon>Methanobacteriota</taxon>
        <taxon>Thermococci</taxon>
        <taxon>Thermococcales</taxon>
        <taxon>Thermococcaceae</taxon>
        <taxon>Thermococcus</taxon>
    </lineage>
</organism>
<evidence type="ECO:0000256" key="3">
    <source>
        <dbReference type="SAM" id="Coils"/>
    </source>
</evidence>
<proteinExistence type="predicted"/>
<dbReference type="GeneID" id="33323028"/>
<dbReference type="InterPro" id="IPR052494">
    <property type="entry name" value="Flagella_assembly_related"/>
</dbReference>
<evidence type="ECO:0000313" key="7">
    <source>
        <dbReference type="EMBL" id="CUX78125.1"/>
    </source>
</evidence>
<feature type="compositionally biased region" description="Acidic residues" evidence="4">
    <location>
        <begin position="223"/>
        <end position="239"/>
    </location>
</feature>
<evidence type="ECO:0000313" key="8">
    <source>
        <dbReference type="Proteomes" id="UP000093069"/>
    </source>
</evidence>
<reference evidence="7" key="1">
    <citation type="submission" date="2016-01" db="EMBL/GenBank/DDBJ databases">
        <authorList>
            <person name="Oliw E.H."/>
        </authorList>
    </citation>
    <scope>NUCLEOTIDE SEQUENCE</scope>
    <source>
        <strain evidence="7">1</strain>
    </source>
</reference>
<dbReference type="PANTHER" id="PTHR40698:SF1">
    <property type="entry name" value="FLAGELLA-RELATED PROTEIN D-RELATED"/>
    <property type="match status" value="1"/>
</dbReference>